<organism evidence="2 3">
    <name type="scientific">Geothermobacter hydrogeniphilus</name>
    <dbReference type="NCBI Taxonomy" id="1969733"/>
    <lineage>
        <taxon>Bacteria</taxon>
        <taxon>Pseudomonadati</taxon>
        <taxon>Thermodesulfobacteriota</taxon>
        <taxon>Desulfuromonadia</taxon>
        <taxon>Desulfuromonadales</taxon>
        <taxon>Geothermobacteraceae</taxon>
        <taxon>Geothermobacter</taxon>
    </lineage>
</organism>
<comment type="caution">
    <text evidence="2">The sequence shown here is derived from an EMBL/GenBank/DDBJ whole genome shotgun (WGS) entry which is preliminary data.</text>
</comment>
<dbReference type="Gene3D" id="3.40.250.10">
    <property type="entry name" value="Rhodanese-like domain"/>
    <property type="match status" value="1"/>
</dbReference>
<reference evidence="2 3" key="1">
    <citation type="submission" date="2017-03" db="EMBL/GenBank/DDBJ databases">
        <title>Genome sequence of Geothermobacter sp. EPR-M, Deep-Sea Iron Reducer.</title>
        <authorList>
            <person name="Tully B."/>
            <person name="Savalia P."/>
            <person name="Abuyen K."/>
            <person name="Baughan C."/>
            <person name="Romero E."/>
            <person name="Ronkowski C."/>
            <person name="Torres B."/>
            <person name="Tremblay J."/>
            <person name="Trujillo A."/>
            <person name="Tyler M."/>
            <person name="Perez-Rodriguez I."/>
            <person name="Amend J."/>
        </authorList>
    </citation>
    <scope>NUCLEOTIDE SEQUENCE [LARGE SCALE GENOMIC DNA]</scope>
    <source>
        <strain evidence="2 3">EPR-M</strain>
    </source>
</reference>
<accession>A0A1X0Y1W8</accession>
<keyword evidence="3" id="KW-1185">Reference proteome</keyword>
<evidence type="ECO:0000313" key="3">
    <source>
        <dbReference type="Proteomes" id="UP000193136"/>
    </source>
</evidence>
<dbReference type="OrthoDB" id="9789348at2"/>
<dbReference type="AlphaFoldDB" id="A0A1X0Y1W8"/>
<name>A0A1X0Y1W8_9BACT</name>
<dbReference type="SUPFAM" id="SSF52821">
    <property type="entry name" value="Rhodanese/Cell cycle control phosphatase"/>
    <property type="match status" value="1"/>
</dbReference>
<gene>
    <name evidence="2" type="ORF">B5V00_10925</name>
</gene>
<dbReference type="InterPro" id="IPR036873">
    <property type="entry name" value="Rhodanese-like_dom_sf"/>
</dbReference>
<feature type="domain" description="Rhodanese" evidence="1">
    <location>
        <begin position="12"/>
        <end position="40"/>
    </location>
</feature>
<evidence type="ECO:0000259" key="1">
    <source>
        <dbReference type="PROSITE" id="PS50206"/>
    </source>
</evidence>
<sequence length="59" mass="6519">MKSEDLAKQLGRVDAPLVVDVRSGFEYRGGHIPGALHMPFWRVPIDCGFLPRPLASRSA</sequence>
<dbReference type="Pfam" id="PF00581">
    <property type="entry name" value="Rhodanese"/>
    <property type="match status" value="1"/>
</dbReference>
<dbReference type="PROSITE" id="PS50206">
    <property type="entry name" value="RHODANESE_3"/>
    <property type="match status" value="1"/>
</dbReference>
<evidence type="ECO:0000313" key="2">
    <source>
        <dbReference type="EMBL" id="ORJ59074.1"/>
    </source>
</evidence>
<protein>
    <recommendedName>
        <fullName evidence="1">Rhodanese domain-containing protein</fullName>
    </recommendedName>
</protein>
<dbReference type="CDD" id="cd00158">
    <property type="entry name" value="RHOD"/>
    <property type="match status" value="1"/>
</dbReference>
<dbReference type="InterPro" id="IPR001763">
    <property type="entry name" value="Rhodanese-like_dom"/>
</dbReference>
<proteinExistence type="predicted"/>
<dbReference type="STRING" id="1969733.B5V00_10925"/>
<dbReference type="RefSeq" id="WP_085010832.1">
    <property type="nucleotide sequence ID" value="NZ_NAAD01000013.1"/>
</dbReference>
<dbReference type="EMBL" id="NAAD01000013">
    <property type="protein sequence ID" value="ORJ59074.1"/>
    <property type="molecule type" value="Genomic_DNA"/>
</dbReference>
<dbReference type="Proteomes" id="UP000193136">
    <property type="component" value="Unassembled WGS sequence"/>
</dbReference>